<protein>
    <submittedName>
        <fullName evidence="1">Uncharacterized protein</fullName>
    </submittedName>
</protein>
<dbReference type="AlphaFoldDB" id="A0AAV5T2B3"/>
<keyword evidence="2" id="KW-1185">Reference proteome</keyword>
<organism evidence="1 2">
    <name type="scientific">Pristionchus entomophagus</name>
    <dbReference type="NCBI Taxonomy" id="358040"/>
    <lineage>
        <taxon>Eukaryota</taxon>
        <taxon>Metazoa</taxon>
        <taxon>Ecdysozoa</taxon>
        <taxon>Nematoda</taxon>
        <taxon>Chromadorea</taxon>
        <taxon>Rhabditida</taxon>
        <taxon>Rhabditina</taxon>
        <taxon>Diplogasteromorpha</taxon>
        <taxon>Diplogasteroidea</taxon>
        <taxon>Neodiplogasteridae</taxon>
        <taxon>Pristionchus</taxon>
    </lineage>
</organism>
<comment type="caution">
    <text evidence="1">The sequence shown here is derived from an EMBL/GenBank/DDBJ whole genome shotgun (WGS) entry which is preliminary data.</text>
</comment>
<feature type="non-terminal residue" evidence="1">
    <location>
        <position position="1"/>
    </location>
</feature>
<proteinExistence type="predicted"/>
<evidence type="ECO:0000313" key="2">
    <source>
        <dbReference type="Proteomes" id="UP001432027"/>
    </source>
</evidence>
<accession>A0AAV5T2B3</accession>
<dbReference type="EMBL" id="BTSX01000003">
    <property type="protein sequence ID" value="GMS89712.1"/>
    <property type="molecule type" value="Genomic_DNA"/>
</dbReference>
<dbReference type="Proteomes" id="UP001432027">
    <property type="component" value="Unassembled WGS sequence"/>
</dbReference>
<evidence type="ECO:0000313" key="1">
    <source>
        <dbReference type="EMBL" id="GMS89712.1"/>
    </source>
</evidence>
<reference evidence="1" key="1">
    <citation type="submission" date="2023-10" db="EMBL/GenBank/DDBJ databases">
        <title>Genome assembly of Pristionchus species.</title>
        <authorList>
            <person name="Yoshida K."/>
            <person name="Sommer R.J."/>
        </authorList>
    </citation>
    <scope>NUCLEOTIDE SEQUENCE</scope>
    <source>
        <strain evidence="1">RS0144</strain>
    </source>
</reference>
<gene>
    <name evidence="1" type="ORF">PENTCL1PPCAC_11887</name>
</gene>
<name>A0AAV5T2B3_9BILA</name>
<sequence>GGTCDEIRQQLNSDCDVVERTETKIVESTIERSDDETANCGSCAHSECIVCSEHRTYGGQYGRVLERSGVDIHVECEEETVIEESRNKHENVGVNQD</sequence>